<name>A0ACB9D3E1_CICIN</name>
<evidence type="ECO:0000313" key="1">
    <source>
        <dbReference type="EMBL" id="KAI3740960.1"/>
    </source>
</evidence>
<dbReference type="EMBL" id="CM042013">
    <property type="protein sequence ID" value="KAI3740960.1"/>
    <property type="molecule type" value="Genomic_DNA"/>
</dbReference>
<reference evidence="2" key="1">
    <citation type="journal article" date="2022" name="Mol. Ecol. Resour.">
        <title>The genomes of chicory, endive, great burdock and yacon provide insights into Asteraceae palaeo-polyploidization history and plant inulin production.</title>
        <authorList>
            <person name="Fan W."/>
            <person name="Wang S."/>
            <person name="Wang H."/>
            <person name="Wang A."/>
            <person name="Jiang F."/>
            <person name="Liu H."/>
            <person name="Zhao H."/>
            <person name="Xu D."/>
            <person name="Zhang Y."/>
        </authorList>
    </citation>
    <scope>NUCLEOTIDE SEQUENCE [LARGE SCALE GENOMIC DNA]</scope>
    <source>
        <strain evidence="2">cv. Punajuju</strain>
    </source>
</reference>
<organism evidence="1 2">
    <name type="scientific">Cichorium intybus</name>
    <name type="common">Chicory</name>
    <dbReference type="NCBI Taxonomy" id="13427"/>
    <lineage>
        <taxon>Eukaryota</taxon>
        <taxon>Viridiplantae</taxon>
        <taxon>Streptophyta</taxon>
        <taxon>Embryophyta</taxon>
        <taxon>Tracheophyta</taxon>
        <taxon>Spermatophyta</taxon>
        <taxon>Magnoliopsida</taxon>
        <taxon>eudicotyledons</taxon>
        <taxon>Gunneridae</taxon>
        <taxon>Pentapetalae</taxon>
        <taxon>asterids</taxon>
        <taxon>campanulids</taxon>
        <taxon>Asterales</taxon>
        <taxon>Asteraceae</taxon>
        <taxon>Cichorioideae</taxon>
        <taxon>Cichorieae</taxon>
        <taxon>Cichoriinae</taxon>
        <taxon>Cichorium</taxon>
    </lineage>
</organism>
<reference evidence="1 2" key="2">
    <citation type="journal article" date="2022" name="Mol. Ecol. Resour.">
        <title>The genomes of chicory, endive, great burdock and yacon provide insights into Asteraceae paleo-polyploidization history and plant inulin production.</title>
        <authorList>
            <person name="Fan W."/>
            <person name="Wang S."/>
            <person name="Wang H."/>
            <person name="Wang A."/>
            <person name="Jiang F."/>
            <person name="Liu H."/>
            <person name="Zhao H."/>
            <person name="Xu D."/>
            <person name="Zhang Y."/>
        </authorList>
    </citation>
    <scope>NUCLEOTIDE SEQUENCE [LARGE SCALE GENOMIC DNA]</scope>
    <source>
        <strain evidence="2">cv. Punajuju</strain>
        <tissue evidence="1">Leaves</tissue>
    </source>
</reference>
<proteinExistence type="predicted"/>
<keyword evidence="2" id="KW-1185">Reference proteome</keyword>
<evidence type="ECO:0000313" key="2">
    <source>
        <dbReference type="Proteomes" id="UP001055811"/>
    </source>
</evidence>
<comment type="caution">
    <text evidence="1">The sequence shown here is derived from an EMBL/GenBank/DDBJ whole genome shotgun (WGS) entry which is preliminary data.</text>
</comment>
<dbReference type="Proteomes" id="UP001055811">
    <property type="component" value="Linkage Group LG05"/>
</dbReference>
<protein>
    <submittedName>
        <fullName evidence="1">Uncharacterized protein</fullName>
    </submittedName>
</protein>
<gene>
    <name evidence="1" type="ORF">L2E82_31435</name>
</gene>
<accession>A0ACB9D3E1</accession>
<sequence length="422" mass="46785">MLSLLLRIGMSLNMLLSSCIDVLLMVLSDLIMSIELALDFAKSNLPFQLISLFKSEFFIQSSIDFKNQKHKYEIHIIYSNDPPFFICFLTNQITIFCDQTIESHQILSHSLASLAWSQYFSKVCRMNEQNISKTPDLPVKRKRGRPRKDETQPRPHPLPPVAPPPPPPPTIQPPTTTAAAAALPPVDHSMVGQAVTCIIDGIFDNGYLLSTRLGPNNSILRGIVFQQGHVAPVTPENDVAPHLQMCTRSEFPIPPANPRTPVQLCNANDQSVCVKEQPGEAVAVQNYQNAPQPESLRLVEQDDVMQVFEVSKASEEAKDCGRRPENEDAGCDRTAESFPVIPEDMTGMESEQHGNQDISGIGMEHEQRVTVNEPQENQPSLGKDELHQESKEQTGEVNNIDSDQGPSQTVAVDLSLSNFSEI</sequence>